<dbReference type="InterPro" id="IPR003594">
    <property type="entry name" value="HATPase_dom"/>
</dbReference>
<dbReference type="PRINTS" id="PR00344">
    <property type="entry name" value="BCTRLSENSOR"/>
</dbReference>
<dbReference type="CDD" id="cd00082">
    <property type="entry name" value="HisKA"/>
    <property type="match status" value="1"/>
</dbReference>
<dbReference type="PANTHER" id="PTHR43047:SF72">
    <property type="entry name" value="OSMOSENSING HISTIDINE PROTEIN KINASE SLN1"/>
    <property type="match status" value="1"/>
</dbReference>
<evidence type="ECO:0000256" key="1">
    <source>
        <dbReference type="ARBA" id="ARBA00000085"/>
    </source>
</evidence>
<dbReference type="FunFam" id="3.30.565.10:FF:000006">
    <property type="entry name" value="Sensor histidine kinase WalK"/>
    <property type="match status" value="1"/>
</dbReference>
<evidence type="ECO:0000313" key="9">
    <source>
        <dbReference type="EMBL" id="RIH66408.1"/>
    </source>
</evidence>
<dbReference type="GO" id="GO:0000155">
    <property type="term" value="F:phosphorelay sensor kinase activity"/>
    <property type="evidence" value="ECO:0007669"/>
    <property type="project" value="InterPro"/>
</dbReference>
<dbReference type="InterPro" id="IPR001789">
    <property type="entry name" value="Sig_transdc_resp-reg_receiver"/>
</dbReference>
<feature type="domain" description="Histidine kinase" evidence="7">
    <location>
        <begin position="273"/>
        <end position="494"/>
    </location>
</feature>
<evidence type="ECO:0000256" key="3">
    <source>
        <dbReference type="ARBA" id="ARBA00022553"/>
    </source>
</evidence>
<protein>
    <recommendedName>
        <fullName evidence="2">histidine kinase</fullName>
        <ecNumber evidence="2">2.7.13.3</ecNumber>
    </recommendedName>
</protein>
<keyword evidence="4" id="KW-0808">Transferase</keyword>
<dbReference type="InterPro" id="IPR004358">
    <property type="entry name" value="Sig_transdc_His_kin-like_C"/>
</dbReference>
<gene>
    <name evidence="9" type="ORF">D1164_05775</name>
</gene>
<dbReference type="AlphaFoldDB" id="A0A399D5D7"/>
<keyword evidence="3 6" id="KW-0597">Phosphoprotein</keyword>
<comment type="caution">
    <text evidence="9">The sequence shown here is derived from an EMBL/GenBank/DDBJ whole genome shotgun (WGS) entry which is preliminary data.</text>
</comment>
<dbReference type="Gene3D" id="3.40.50.2300">
    <property type="match status" value="1"/>
</dbReference>
<reference evidence="9 10" key="1">
    <citation type="journal article" date="2015" name="Int. J. Syst. Evol. Microbiol.">
        <title>Mariniphaga sediminis sp. nov., isolated from coastal sediment.</title>
        <authorList>
            <person name="Wang F.Q."/>
            <person name="Shen Q.Y."/>
            <person name="Chen G.J."/>
            <person name="Du Z.J."/>
        </authorList>
    </citation>
    <scope>NUCLEOTIDE SEQUENCE [LARGE SCALE GENOMIC DNA]</scope>
    <source>
        <strain evidence="9 10">SY21</strain>
    </source>
</reference>
<evidence type="ECO:0000259" key="7">
    <source>
        <dbReference type="PROSITE" id="PS50109"/>
    </source>
</evidence>
<dbReference type="Pfam" id="PF02518">
    <property type="entry name" value="HATPase_c"/>
    <property type="match status" value="1"/>
</dbReference>
<keyword evidence="10" id="KW-1185">Reference proteome</keyword>
<dbReference type="PROSITE" id="PS50109">
    <property type="entry name" value="HIS_KIN"/>
    <property type="match status" value="1"/>
</dbReference>
<dbReference type="SMART" id="SM00388">
    <property type="entry name" value="HisKA"/>
    <property type="match status" value="1"/>
</dbReference>
<dbReference type="PROSITE" id="PS50110">
    <property type="entry name" value="RESPONSE_REGULATORY"/>
    <property type="match status" value="1"/>
</dbReference>
<dbReference type="InterPro" id="IPR036890">
    <property type="entry name" value="HATPase_C_sf"/>
</dbReference>
<comment type="catalytic activity">
    <reaction evidence="1">
        <text>ATP + protein L-histidine = ADP + protein N-phospho-L-histidine.</text>
        <dbReference type="EC" id="2.7.13.3"/>
    </reaction>
</comment>
<dbReference type="SMART" id="SM00387">
    <property type="entry name" value="HATPase_c"/>
    <property type="match status" value="1"/>
</dbReference>
<dbReference type="InterPro" id="IPR003661">
    <property type="entry name" value="HisK_dim/P_dom"/>
</dbReference>
<accession>A0A399D5D7</accession>
<organism evidence="9 10">
    <name type="scientific">Mariniphaga sediminis</name>
    <dbReference type="NCBI Taxonomy" id="1628158"/>
    <lineage>
        <taxon>Bacteria</taxon>
        <taxon>Pseudomonadati</taxon>
        <taxon>Bacteroidota</taxon>
        <taxon>Bacteroidia</taxon>
        <taxon>Marinilabiliales</taxon>
        <taxon>Prolixibacteraceae</taxon>
        <taxon>Mariniphaga</taxon>
    </lineage>
</organism>
<dbReference type="InterPro" id="IPR036097">
    <property type="entry name" value="HisK_dim/P_sf"/>
</dbReference>
<evidence type="ECO:0000256" key="6">
    <source>
        <dbReference type="PROSITE-ProRule" id="PRU00169"/>
    </source>
</evidence>
<dbReference type="SMART" id="SM00448">
    <property type="entry name" value="REC"/>
    <property type="match status" value="1"/>
</dbReference>
<name>A0A399D5D7_9BACT</name>
<dbReference type="SUPFAM" id="SSF47384">
    <property type="entry name" value="Homodimeric domain of signal transducing histidine kinase"/>
    <property type="match status" value="1"/>
</dbReference>
<evidence type="ECO:0000256" key="2">
    <source>
        <dbReference type="ARBA" id="ARBA00012438"/>
    </source>
</evidence>
<dbReference type="SUPFAM" id="SSF55874">
    <property type="entry name" value="ATPase domain of HSP90 chaperone/DNA topoisomerase II/histidine kinase"/>
    <property type="match status" value="1"/>
</dbReference>
<dbReference type="PANTHER" id="PTHR43047">
    <property type="entry name" value="TWO-COMPONENT HISTIDINE PROTEIN KINASE"/>
    <property type="match status" value="1"/>
</dbReference>
<dbReference type="Gene3D" id="3.30.565.10">
    <property type="entry name" value="Histidine kinase-like ATPase, C-terminal domain"/>
    <property type="match status" value="1"/>
</dbReference>
<dbReference type="Pfam" id="PF00512">
    <property type="entry name" value="HisKA"/>
    <property type="match status" value="1"/>
</dbReference>
<evidence type="ECO:0000256" key="5">
    <source>
        <dbReference type="ARBA" id="ARBA00022777"/>
    </source>
</evidence>
<dbReference type="Gene3D" id="3.30.450.20">
    <property type="entry name" value="PAS domain"/>
    <property type="match status" value="1"/>
</dbReference>
<dbReference type="SUPFAM" id="SSF52172">
    <property type="entry name" value="CheY-like"/>
    <property type="match status" value="1"/>
</dbReference>
<keyword evidence="5" id="KW-0418">Kinase</keyword>
<sequence>MKIYKPEKQKKQMRADDLLDAFPVNFYVIDLKQKKIVRTNDVNVKTGEEPCFKQLFNKKGPCGVENGHCLCEQLVETGCDDELVIENEEGRRRVFLKVNVKQVTEDLAVAMFIDITDKLTTEKMWHESQEDFCLTQEIARIGNWKYDPENNTLRWSKQIPFILNDNEIPVHPDIQYFKKLIAEEHFAVFENFVNRALHKGKAFEHQFIIKLSDKTEKWIEIICKPDKKRGQSGYFLRGTIQDITVTKRIEEELKSAKQKAEESDRLKSLFLANTSHEIRTPLNGILGFSNIICSGDADPEQLAYFGKIIQSCGQRLTNVIDDIVDISLIQSNQLKVDFNTFDIDELLEELFVFYRAQETVKLQKIEFKVSLCGNSSFRVLHTDKKRLIQVLKNLLDNAFKFTGEGFIRFGCFSFSENEMVLFVEDSGIGIEDEKINMVFEAFRQAQEGFSRQYEGTGLGLPIVSGIIKRLGGKVWVESEAGKGSVFYVSIPRNEEEILSENDRATQLENKKEENPVRKKIVSFEDDPGSIEYLKSVVNLMGHEIINFEHPIRGLEYLRENPADLILMDVRLPGMNGLEATRIIKSEFPNLPVIIQTAYTMRSDREKAFQAGCDDYLAKPVSLKALRGKINQFTRKVN</sequence>
<dbReference type="InterPro" id="IPR011006">
    <property type="entry name" value="CheY-like_superfamily"/>
</dbReference>
<dbReference type="GO" id="GO:0005886">
    <property type="term" value="C:plasma membrane"/>
    <property type="evidence" value="ECO:0007669"/>
    <property type="project" value="TreeGrafter"/>
</dbReference>
<feature type="domain" description="Response regulatory" evidence="8">
    <location>
        <begin position="519"/>
        <end position="633"/>
    </location>
</feature>
<dbReference type="Pfam" id="PF00072">
    <property type="entry name" value="Response_reg"/>
    <property type="match status" value="1"/>
</dbReference>
<dbReference type="InterPro" id="IPR035965">
    <property type="entry name" value="PAS-like_dom_sf"/>
</dbReference>
<dbReference type="InterPro" id="IPR005467">
    <property type="entry name" value="His_kinase_dom"/>
</dbReference>
<evidence type="ECO:0000259" key="8">
    <source>
        <dbReference type="PROSITE" id="PS50110"/>
    </source>
</evidence>
<dbReference type="EMBL" id="QWET01000003">
    <property type="protein sequence ID" value="RIH66408.1"/>
    <property type="molecule type" value="Genomic_DNA"/>
</dbReference>
<evidence type="ECO:0000313" key="10">
    <source>
        <dbReference type="Proteomes" id="UP000266441"/>
    </source>
</evidence>
<dbReference type="EC" id="2.7.13.3" evidence="2"/>
<dbReference type="Gene3D" id="1.10.287.130">
    <property type="match status" value="1"/>
</dbReference>
<dbReference type="Proteomes" id="UP000266441">
    <property type="component" value="Unassembled WGS sequence"/>
</dbReference>
<dbReference type="GO" id="GO:0009927">
    <property type="term" value="F:histidine phosphotransfer kinase activity"/>
    <property type="evidence" value="ECO:0007669"/>
    <property type="project" value="TreeGrafter"/>
</dbReference>
<evidence type="ECO:0000256" key="4">
    <source>
        <dbReference type="ARBA" id="ARBA00022679"/>
    </source>
</evidence>
<feature type="modified residue" description="4-aspartylphosphate" evidence="6">
    <location>
        <position position="568"/>
    </location>
</feature>
<proteinExistence type="predicted"/>
<dbReference type="SUPFAM" id="SSF55785">
    <property type="entry name" value="PYP-like sensor domain (PAS domain)"/>
    <property type="match status" value="1"/>
</dbReference>